<evidence type="ECO:0000256" key="1">
    <source>
        <dbReference type="ARBA" id="ARBA00023015"/>
    </source>
</evidence>
<keyword evidence="2 5" id="KW-0238">DNA-binding</keyword>
<keyword evidence="3" id="KW-0804">Transcription</keyword>
<proteinExistence type="predicted"/>
<dbReference type="PROSITE" id="PS50995">
    <property type="entry name" value="HTH_MARR_2"/>
    <property type="match status" value="1"/>
</dbReference>
<name>A0ABR6BJC0_9PSEU</name>
<dbReference type="InterPro" id="IPR023187">
    <property type="entry name" value="Tscrpt_reg_MarR-type_CS"/>
</dbReference>
<feature type="domain" description="HTH marR-type" evidence="4">
    <location>
        <begin position="26"/>
        <end position="165"/>
    </location>
</feature>
<dbReference type="GO" id="GO:0003677">
    <property type="term" value="F:DNA binding"/>
    <property type="evidence" value="ECO:0007669"/>
    <property type="project" value="UniProtKB-KW"/>
</dbReference>
<dbReference type="EMBL" id="JACJID010000003">
    <property type="protein sequence ID" value="MBA8926983.1"/>
    <property type="molecule type" value="Genomic_DNA"/>
</dbReference>
<dbReference type="PRINTS" id="PR00598">
    <property type="entry name" value="HTHMARR"/>
</dbReference>
<dbReference type="Proteomes" id="UP000517916">
    <property type="component" value="Unassembled WGS sequence"/>
</dbReference>
<keyword evidence="1" id="KW-0805">Transcription regulation</keyword>
<evidence type="ECO:0000256" key="3">
    <source>
        <dbReference type="ARBA" id="ARBA00023163"/>
    </source>
</evidence>
<dbReference type="Gene3D" id="1.10.10.10">
    <property type="entry name" value="Winged helix-like DNA-binding domain superfamily/Winged helix DNA-binding domain"/>
    <property type="match status" value="1"/>
</dbReference>
<organism evidence="5 6">
    <name type="scientific">Kutzneria viridogrisea</name>
    <dbReference type="NCBI Taxonomy" id="47990"/>
    <lineage>
        <taxon>Bacteria</taxon>
        <taxon>Bacillati</taxon>
        <taxon>Actinomycetota</taxon>
        <taxon>Actinomycetes</taxon>
        <taxon>Pseudonocardiales</taxon>
        <taxon>Pseudonocardiaceae</taxon>
        <taxon>Kutzneria</taxon>
    </lineage>
</organism>
<dbReference type="PANTHER" id="PTHR42756:SF1">
    <property type="entry name" value="TRANSCRIPTIONAL REPRESSOR OF EMRAB OPERON"/>
    <property type="match status" value="1"/>
</dbReference>
<reference evidence="5 6" key="1">
    <citation type="submission" date="2020-08" db="EMBL/GenBank/DDBJ databases">
        <title>Genomic Encyclopedia of Archaeal and Bacterial Type Strains, Phase II (KMG-II): from individual species to whole genera.</title>
        <authorList>
            <person name="Goeker M."/>
        </authorList>
    </citation>
    <scope>NUCLEOTIDE SEQUENCE [LARGE SCALE GENOMIC DNA]</scope>
    <source>
        <strain evidence="5 6">DSM 43850</strain>
    </source>
</reference>
<dbReference type="PANTHER" id="PTHR42756">
    <property type="entry name" value="TRANSCRIPTIONAL REGULATOR, MARR"/>
    <property type="match status" value="1"/>
</dbReference>
<protein>
    <submittedName>
        <fullName evidence="5">DNA-binding MarR family transcriptional regulator</fullName>
    </submittedName>
</protein>
<dbReference type="SUPFAM" id="SSF46785">
    <property type="entry name" value="Winged helix' DNA-binding domain"/>
    <property type="match status" value="1"/>
</dbReference>
<dbReference type="RefSeq" id="WP_182838140.1">
    <property type="nucleotide sequence ID" value="NZ_BAAABQ010000074.1"/>
</dbReference>
<dbReference type="InterPro" id="IPR036390">
    <property type="entry name" value="WH_DNA-bd_sf"/>
</dbReference>
<dbReference type="InterPro" id="IPR036388">
    <property type="entry name" value="WH-like_DNA-bd_sf"/>
</dbReference>
<dbReference type="PROSITE" id="PS01117">
    <property type="entry name" value="HTH_MARR_1"/>
    <property type="match status" value="1"/>
</dbReference>
<evidence type="ECO:0000313" key="6">
    <source>
        <dbReference type="Proteomes" id="UP000517916"/>
    </source>
</evidence>
<accession>A0ABR6BJC0</accession>
<dbReference type="Pfam" id="PF01047">
    <property type="entry name" value="MarR"/>
    <property type="match status" value="1"/>
</dbReference>
<evidence type="ECO:0000256" key="2">
    <source>
        <dbReference type="ARBA" id="ARBA00023125"/>
    </source>
</evidence>
<dbReference type="InterPro" id="IPR000835">
    <property type="entry name" value="HTH_MarR-typ"/>
</dbReference>
<comment type="caution">
    <text evidence="5">The sequence shown here is derived from an EMBL/GenBank/DDBJ whole genome shotgun (WGS) entry which is preliminary data.</text>
</comment>
<gene>
    <name evidence="5" type="ORF">BC739_004189</name>
</gene>
<sequence>MAQSRDHIDDLTDHLAGTHSPEELAAKALAYRLRRVAHRLETEIKRELAPRGIELWELELLACLRRAEPKQRLTAGELMTRMQLTSGAVTNRVSQLEHKGWVSRQLDESDRRVVLVALTEQGRERATQVFGTKTRAELAMLSALDPERQARMNEDLRTLLISLEGSH</sequence>
<keyword evidence="6" id="KW-1185">Reference proteome</keyword>
<evidence type="ECO:0000313" key="5">
    <source>
        <dbReference type="EMBL" id="MBA8926983.1"/>
    </source>
</evidence>
<dbReference type="SMART" id="SM00347">
    <property type="entry name" value="HTH_MARR"/>
    <property type="match status" value="1"/>
</dbReference>
<evidence type="ECO:0000259" key="4">
    <source>
        <dbReference type="PROSITE" id="PS50995"/>
    </source>
</evidence>